<dbReference type="InterPro" id="IPR045275">
    <property type="entry name" value="MscS_archaea/bacteria_type"/>
</dbReference>
<feature type="domain" description="Mechanosensitive ion channel transmembrane helices 2/3" evidence="3">
    <location>
        <begin position="38"/>
        <end position="65"/>
    </location>
</feature>
<name>A0A0S4JFG0_BODSA</name>
<evidence type="ECO:0000259" key="3">
    <source>
        <dbReference type="Pfam" id="PF21088"/>
    </source>
</evidence>
<dbReference type="GO" id="GO:0016020">
    <property type="term" value="C:membrane"/>
    <property type="evidence" value="ECO:0007669"/>
    <property type="project" value="InterPro"/>
</dbReference>
<gene>
    <name evidence="4" type="ORF">BSAL_08780</name>
</gene>
<dbReference type="InterPro" id="IPR010920">
    <property type="entry name" value="LSM_dom_sf"/>
</dbReference>
<dbReference type="InterPro" id="IPR049142">
    <property type="entry name" value="MS_channel_1st"/>
</dbReference>
<dbReference type="SUPFAM" id="SSF82861">
    <property type="entry name" value="Mechanosensitive channel protein MscS (YggB), transmembrane region"/>
    <property type="match status" value="1"/>
</dbReference>
<dbReference type="Pfam" id="PF21088">
    <property type="entry name" value="MS_channel_1st"/>
    <property type="match status" value="1"/>
</dbReference>
<dbReference type="OrthoDB" id="10036188at2759"/>
<dbReference type="SUPFAM" id="SSF50182">
    <property type="entry name" value="Sm-like ribonucleoproteins"/>
    <property type="match status" value="1"/>
</dbReference>
<feature type="domain" description="Mechanosensitive ion channel MscS" evidence="2">
    <location>
        <begin position="71"/>
        <end position="134"/>
    </location>
</feature>
<dbReference type="GO" id="GO:0008381">
    <property type="term" value="F:mechanosensitive monoatomic ion channel activity"/>
    <property type="evidence" value="ECO:0007669"/>
    <property type="project" value="InterPro"/>
</dbReference>
<keyword evidence="5" id="KW-1185">Reference proteome</keyword>
<accession>A0A0S4JFG0</accession>
<evidence type="ECO:0000259" key="2">
    <source>
        <dbReference type="Pfam" id="PF00924"/>
    </source>
</evidence>
<dbReference type="OMA" id="WESSESK"/>
<dbReference type="Gene3D" id="1.10.287.1260">
    <property type="match status" value="1"/>
</dbReference>
<organism evidence="4 5">
    <name type="scientific">Bodo saltans</name>
    <name type="common">Flagellated protozoan</name>
    <dbReference type="NCBI Taxonomy" id="75058"/>
    <lineage>
        <taxon>Eukaryota</taxon>
        <taxon>Discoba</taxon>
        <taxon>Euglenozoa</taxon>
        <taxon>Kinetoplastea</taxon>
        <taxon>Metakinetoplastina</taxon>
        <taxon>Eubodonida</taxon>
        <taxon>Bodonidae</taxon>
        <taxon>Bodo</taxon>
    </lineage>
</organism>
<dbReference type="InterPro" id="IPR006685">
    <property type="entry name" value="MscS_channel_2nd"/>
</dbReference>
<proteinExistence type="predicted"/>
<evidence type="ECO:0000256" key="1">
    <source>
        <dbReference type="SAM" id="MobiDB-lite"/>
    </source>
</evidence>
<sequence length="219" mass="22895">MGRFINAFFRKTNIVADPAQQSIVANVCSIAARGAFAFTILGTLGIDTSPLIAAAGITGATIGFACRDYGANIVAGVALVGQPCFRAGKRVSIGLGANKISGTMDHWDLRYMYLRGDDGSLLMVPNNYVLNSVISIDKPKQEDIEATWKHAQLVGGSETAAAEGANGAKPTEGKDEPSAAKKVAAQPVVTAEDKMWKDAAQKHLGEAPATAPSSSSQTW</sequence>
<dbReference type="Pfam" id="PF00924">
    <property type="entry name" value="MS_channel_2nd"/>
    <property type="match status" value="1"/>
</dbReference>
<evidence type="ECO:0008006" key="6">
    <source>
        <dbReference type="Google" id="ProtNLM"/>
    </source>
</evidence>
<feature type="region of interest" description="Disordered" evidence="1">
    <location>
        <begin position="159"/>
        <end position="219"/>
    </location>
</feature>
<protein>
    <recommendedName>
        <fullName evidence="6">Mechanosensitive ion channel protein</fullName>
    </recommendedName>
</protein>
<reference evidence="5" key="1">
    <citation type="submission" date="2015-09" db="EMBL/GenBank/DDBJ databases">
        <authorList>
            <consortium name="Pathogen Informatics"/>
        </authorList>
    </citation>
    <scope>NUCLEOTIDE SEQUENCE [LARGE SCALE GENOMIC DNA]</scope>
    <source>
        <strain evidence="5">Lake Konstanz</strain>
    </source>
</reference>
<dbReference type="EMBL" id="CYKH01001444">
    <property type="protein sequence ID" value="CUG87124.1"/>
    <property type="molecule type" value="Genomic_DNA"/>
</dbReference>
<dbReference type="PANTHER" id="PTHR30221">
    <property type="entry name" value="SMALL-CONDUCTANCE MECHANOSENSITIVE CHANNEL"/>
    <property type="match status" value="1"/>
</dbReference>
<dbReference type="VEuPathDB" id="TriTrypDB:BSAL_08780"/>
<evidence type="ECO:0000313" key="5">
    <source>
        <dbReference type="Proteomes" id="UP000051952"/>
    </source>
</evidence>
<dbReference type="Proteomes" id="UP000051952">
    <property type="component" value="Unassembled WGS sequence"/>
</dbReference>
<dbReference type="PANTHER" id="PTHR30221:SF1">
    <property type="entry name" value="SMALL-CONDUCTANCE MECHANOSENSITIVE CHANNEL"/>
    <property type="match status" value="1"/>
</dbReference>
<dbReference type="InterPro" id="IPR011014">
    <property type="entry name" value="MscS_channel_TM-2"/>
</dbReference>
<feature type="compositionally biased region" description="Basic and acidic residues" evidence="1">
    <location>
        <begin position="191"/>
        <end position="205"/>
    </location>
</feature>
<evidence type="ECO:0000313" key="4">
    <source>
        <dbReference type="EMBL" id="CUG87124.1"/>
    </source>
</evidence>
<dbReference type="AlphaFoldDB" id="A0A0S4JFG0"/>